<dbReference type="InterPro" id="IPR037046">
    <property type="entry name" value="AlkA_N_sf"/>
</dbReference>
<comment type="catalytic activity">
    <reaction evidence="1">
        <text>Hydrolysis of alkylated DNA, releasing 3-methyladenine, 3-methylguanine, 7-methylguanine and 7-methyladenine.</text>
        <dbReference type="EC" id="3.2.2.21"/>
    </reaction>
</comment>
<sequence>MKWIDRESDIVIYPPKEFSFEECLVYLGRSDQEVLHQIDEGSIYKLIKVNEALILCKISSDNHSITVEFPMGVPPIHSRKQVAEYIWEWFDLDQKLTEFYQMASQDRVLKTLVQSYYGLRVIGIPDLFEALVWAVMGQQINLTFAYTLKRRFVEQYGESLVFEGKTYWLFPSCERIASLHLDDLRQLQFTMRKAEYTIGIAKAMANGELTRESLLQKKEDQQIRESLMMIRGIGAWTADYVMMKCLHFPSSFPIADVGLHNALKNVLGLEQKPTIDEIREYAVNWEGWQAYATFYLWRSLL</sequence>
<evidence type="ECO:0000256" key="1">
    <source>
        <dbReference type="ARBA" id="ARBA00000086"/>
    </source>
</evidence>
<dbReference type="InterPro" id="IPR011257">
    <property type="entry name" value="DNA_glycosylase"/>
</dbReference>
<dbReference type="InterPro" id="IPR051912">
    <property type="entry name" value="Alkylbase_DNA_Glycosylase/TA"/>
</dbReference>
<reference evidence="8" key="1">
    <citation type="journal article" date="2019" name="Int. J. Syst. Evol. Microbiol.">
        <title>The Global Catalogue of Microorganisms (GCM) 10K type strain sequencing project: providing services to taxonomists for standard genome sequencing and annotation.</title>
        <authorList>
            <consortium name="The Broad Institute Genomics Platform"/>
            <consortium name="The Broad Institute Genome Sequencing Center for Infectious Disease"/>
            <person name="Wu L."/>
            <person name="Ma J."/>
        </authorList>
    </citation>
    <scope>NUCLEOTIDE SEQUENCE [LARGE SCALE GENOMIC DNA]</scope>
    <source>
        <strain evidence="8">CCUG 59189</strain>
    </source>
</reference>
<dbReference type="RefSeq" id="WP_379318861.1">
    <property type="nucleotide sequence ID" value="NZ_JBHTLM010000005.1"/>
</dbReference>
<dbReference type="CDD" id="cd00056">
    <property type="entry name" value="ENDO3c"/>
    <property type="match status" value="1"/>
</dbReference>
<dbReference type="InterPro" id="IPR003265">
    <property type="entry name" value="HhH-GPD_domain"/>
</dbReference>
<protein>
    <recommendedName>
        <fullName evidence="2">DNA-3-methyladenine glycosylase II</fullName>
        <ecNumber evidence="2">3.2.2.21</ecNumber>
    </recommendedName>
</protein>
<accession>A0ABW3RX24</accession>
<evidence type="ECO:0000313" key="7">
    <source>
        <dbReference type="EMBL" id="MFD1176455.1"/>
    </source>
</evidence>
<dbReference type="Gene3D" id="3.30.310.20">
    <property type="entry name" value="DNA-3-methyladenine glycosylase AlkA, N-terminal domain"/>
    <property type="match status" value="1"/>
</dbReference>
<dbReference type="Gene3D" id="1.10.340.30">
    <property type="entry name" value="Hypothetical protein, domain 2"/>
    <property type="match status" value="1"/>
</dbReference>
<feature type="domain" description="HhH-GPD" evidence="6">
    <location>
        <begin position="136"/>
        <end position="301"/>
    </location>
</feature>
<evidence type="ECO:0000313" key="8">
    <source>
        <dbReference type="Proteomes" id="UP001597262"/>
    </source>
</evidence>
<keyword evidence="8" id="KW-1185">Reference proteome</keyword>
<evidence type="ECO:0000256" key="2">
    <source>
        <dbReference type="ARBA" id="ARBA00012000"/>
    </source>
</evidence>
<dbReference type="Pfam" id="PF00730">
    <property type="entry name" value="HhH-GPD"/>
    <property type="match status" value="1"/>
</dbReference>
<evidence type="ECO:0000259" key="6">
    <source>
        <dbReference type="SMART" id="SM00478"/>
    </source>
</evidence>
<evidence type="ECO:0000256" key="5">
    <source>
        <dbReference type="ARBA" id="ARBA00023204"/>
    </source>
</evidence>
<dbReference type="PANTHER" id="PTHR43003:SF12">
    <property type="entry name" value="DNA-3-METHYLADENINE GLYCOSYLASE"/>
    <property type="match status" value="1"/>
</dbReference>
<evidence type="ECO:0000256" key="4">
    <source>
        <dbReference type="ARBA" id="ARBA00022801"/>
    </source>
</evidence>
<name>A0ABW3RX24_9BACL</name>
<keyword evidence="4" id="KW-0378">Hydrolase</keyword>
<gene>
    <name evidence="7" type="ORF">ACFQ3W_09095</name>
</gene>
<dbReference type="Proteomes" id="UP001597262">
    <property type="component" value="Unassembled WGS sequence"/>
</dbReference>
<evidence type="ECO:0000256" key="3">
    <source>
        <dbReference type="ARBA" id="ARBA00022763"/>
    </source>
</evidence>
<comment type="caution">
    <text evidence="7">The sequence shown here is derived from an EMBL/GenBank/DDBJ whole genome shotgun (WGS) entry which is preliminary data.</text>
</comment>
<dbReference type="Pfam" id="PF07934">
    <property type="entry name" value="OGG_N"/>
    <property type="match status" value="1"/>
</dbReference>
<dbReference type="SUPFAM" id="SSF48150">
    <property type="entry name" value="DNA-glycosylase"/>
    <property type="match status" value="1"/>
</dbReference>
<keyword evidence="3" id="KW-0227">DNA damage</keyword>
<keyword evidence="5" id="KW-0234">DNA repair</keyword>
<dbReference type="SMART" id="SM00478">
    <property type="entry name" value="ENDO3c"/>
    <property type="match status" value="1"/>
</dbReference>
<dbReference type="PANTHER" id="PTHR43003">
    <property type="entry name" value="DNA-3-METHYLADENINE GLYCOSYLASE"/>
    <property type="match status" value="1"/>
</dbReference>
<proteinExistence type="predicted"/>
<organism evidence="7 8">
    <name type="scientific">Paenibacillus puldeungensis</name>
    <dbReference type="NCBI Taxonomy" id="696536"/>
    <lineage>
        <taxon>Bacteria</taxon>
        <taxon>Bacillati</taxon>
        <taxon>Bacillota</taxon>
        <taxon>Bacilli</taxon>
        <taxon>Bacillales</taxon>
        <taxon>Paenibacillaceae</taxon>
        <taxon>Paenibacillus</taxon>
    </lineage>
</organism>
<dbReference type="EC" id="3.2.2.21" evidence="2"/>
<dbReference type="InterPro" id="IPR023170">
    <property type="entry name" value="HhH_base_excis_C"/>
</dbReference>
<dbReference type="Gene3D" id="1.10.1670.10">
    <property type="entry name" value="Helix-hairpin-Helix base-excision DNA repair enzymes (C-terminal)"/>
    <property type="match status" value="1"/>
</dbReference>
<dbReference type="InterPro" id="IPR012904">
    <property type="entry name" value="OGG_N"/>
</dbReference>
<dbReference type="EMBL" id="JBHTLM010000005">
    <property type="protein sequence ID" value="MFD1176455.1"/>
    <property type="molecule type" value="Genomic_DNA"/>
</dbReference>